<evidence type="ECO:0000313" key="3">
    <source>
        <dbReference type="Proteomes" id="UP000238157"/>
    </source>
</evidence>
<dbReference type="EMBL" id="PVTR01000006">
    <property type="protein sequence ID" value="PRY87583.1"/>
    <property type="molecule type" value="Genomic_DNA"/>
</dbReference>
<dbReference type="Proteomes" id="UP000238157">
    <property type="component" value="Unassembled WGS sequence"/>
</dbReference>
<evidence type="ECO:0000256" key="1">
    <source>
        <dbReference type="SAM" id="Phobius"/>
    </source>
</evidence>
<keyword evidence="1" id="KW-0472">Membrane</keyword>
<organism evidence="2 3">
    <name type="scientific">Mongoliibacter ruber</name>
    <dbReference type="NCBI Taxonomy" id="1750599"/>
    <lineage>
        <taxon>Bacteria</taxon>
        <taxon>Pseudomonadati</taxon>
        <taxon>Bacteroidota</taxon>
        <taxon>Cytophagia</taxon>
        <taxon>Cytophagales</taxon>
        <taxon>Cyclobacteriaceae</taxon>
        <taxon>Mongoliibacter</taxon>
    </lineage>
</organism>
<keyword evidence="1" id="KW-1133">Transmembrane helix</keyword>
<gene>
    <name evidence="2" type="ORF">CLW00_106209</name>
</gene>
<keyword evidence="1" id="KW-0812">Transmembrane</keyword>
<sequence>MNKRDNIEEKELELFFSEWKEKDKRLEIPEFKYKRKTNSNIWKWLPVGIAAAFLMGFWLMTSNETEYALESDMVIITLVEDENQEQRFVIETKSSLDVWEAPSSSLLTEF</sequence>
<protein>
    <submittedName>
        <fullName evidence="2">Uncharacterized protein</fullName>
    </submittedName>
</protein>
<comment type="caution">
    <text evidence="2">The sequence shown here is derived from an EMBL/GenBank/DDBJ whole genome shotgun (WGS) entry which is preliminary data.</text>
</comment>
<keyword evidence="3" id="KW-1185">Reference proteome</keyword>
<proteinExistence type="predicted"/>
<feature type="transmembrane region" description="Helical" evidence="1">
    <location>
        <begin position="41"/>
        <end position="60"/>
    </location>
</feature>
<dbReference type="AlphaFoldDB" id="A0A2T0WLK0"/>
<reference evidence="2 3" key="1">
    <citation type="submission" date="2018-03" db="EMBL/GenBank/DDBJ databases">
        <title>Genomic Encyclopedia of Archaeal and Bacterial Type Strains, Phase II (KMG-II): from individual species to whole genera.</title>
        <authorList>
            <person name="Goeker M."/>
        </authorList>
    </citation>
    <scope>NUCLEOTIDE SEQUENCE [LARGE SCALE GENOMIC DNA]</scope>
    <source>
        <strain evidence="2 3">DSM 27929</strain>
    </source>
</reference>
<name>A0A2T0WLK0_9BACT</name>
<accession>A0A2T0WLK0</accession>
<dbReference type="OrthoDB" id="826809at2"/>
<dbReference type="RefSeq" id="WP_106133866.1">
    <property type="nucleotide sequence ID" value="NZ_PVTR01000006.1"/>
</dbReference>
<evidence type="ECO:0000313" key="2">
    <source>
        <dbReference type="EMBL" id="PRY87583.1"/>
    </source>
</evidence>